<dbReference type="CDD" id="cd00158">
    <property type="entry name" value="RHOD"/>
    <property type="match status" value="1"/>
</dbReference>
<dbReference type="SUPFAM" id="SSF52821">
    <property type="entry name" value="Rhodanese/Cell cycle control phosphatase"/>
    <property type="match status" value="1"/>
</dbReference>
<dbReference type="Pfam" id="PF00581">
    <property type="entry name" value="Rhodanese"/>
    <property type="match status" value="1"/>
</dbReference>
<dbReference type="PANTHER" id="PTHR45431">
    <property type="entry name" value="RHODANESE-LIKE DOMAIN-CONTAINING PROTEIN 15, CHLOROPLASTIC"/>
    <property type="match status" value="1"/>
</dbReference>
<feature type="domain" description="Rhodanese" evidence="1">
    <location>
        <begin position="41"/>
        <end position="125"/>
    </location>
</feature>
<evidence type="ECO:0000313" key="3">
    <source>
        <dbReference type="Proteomes" id="UP000291981"/>
    </source>
</evidence>
<dbReference type="OrthoDB" id="9808735at2"/>
<evidence type="ECO:0000313" key="2">
    <source>
        <dbReference type="EMBL" id="TAI47309.1"/>
    </source>
</evidence>
<accession>A0A4Q8QG34</accession>
<dbReference type="PANTHER" id="PTHR45431:SF3">
    <property type="entry name" value="RHODANESE-LIKE DOMAIN-CONTAINING PROTEIN 15, CHLOROPLASTIC"/>
    <property type="match status" value="1"/>
</dbReference>
<reference evidence="2 3" key="1">
    <citation type="submission" date="2019-02" db="EMBL/GenBank/DDBJ databases">
        <title>Draft genome sequence of Muricauda sp. 176CP4-71.</title>
        <authorList>
            <person name="Park J.-S."/>
        </authorList>
    </citation>
    <scope>NUCLEOTIDE SEQUENCE [LARGE SCALE GENOMIC DNA]</scope>
    <source>
        <strain evidence="2 3">176CP4-71</strain>
    </source>
</reference>
<dbReference type="EMBL" id="SGIU01000002">
    <property type="protein sequence ID" value="TAI47309.1"/>
    <property type="molecule type" value="Genomic_DNA"/>
</dbReference>
<protein>
    <submittedName>
        <fullName evidence="2">Rhodanese-like domain-containing protein</fullName>
    </submittedName>
</protein>
<dbReference type="RefSeq" id="WP_130614002.1">
    <property type="nucleotide sequence ID" value="NZ_SGIU01000002.1"/>
</dbReference>
<sequence length="126" mass="14193">MRTIFKPVLAVALFLQFFGCQPKKEGSIKKIDKQTVMAEVVGKDVQLLDVRTPAEFTAGHIDGAVNFNIKDKETFLKQISALEKDEPVYLYCKKGGRSNSAAQLLRKEGFQNILDYSGGYDDWTRD</sequence>
<proteinExistence type="predicted"/>
<comment type="caution">
    <text evidence="2">The sequence shown here is derived from an EMBL/GenBank/DDBJ whole genome shotgun (WGS) entry which is preliminary data.</text>
</comment>
<gene>
    <name evidence="2" type="ORF">EW142_11550</name>
</gene>
<dbReference type="InterPro" id="IPR036873">
    <property type="entry name" value="Rhodanese-like_dom_sf"/>
</dbReference>
<dbReference type="AlphaFoldDB" id="A0A4Q8QG34"/>
<keyword evidence="3" id="KW-1185">Reference proteome</keyword>
<dbReference type="Proteomes" id="UP000291981">
    <property type="component" value="Unassembled WGS sequence"/>
</dbReference>
<organism evidence="2 3">
    <name type="scientific">Flagellimonas allohymeniacidonis</name>
    <dbReference type="NCBI Taxonomy" id="2517819"/>
    <lineage>
        <taxon>Bacteria</taxon>
        <taxon>Pseudomonadati</taxon>
        <taxon>Bacteroidota</taxon>
        <taxon>Flavobacteriia</taxon>
        <taxon>Flavobacteriales</taxon>
        <taxon>Flavobacteriaceae</taxon>
        <taxon>Flagellimonas</taxon>
    </lineage>
</organism>
<dbReference type="Gene3D" id="3.40.250.10">
    <property type="entry name" value="Rhodanese-like domain"/>
    <property type="match status" value="1"/>
</dbReference>
<dbReference type="InterPro" id="IPR052367">
    <property type="entry name" value="Thiosulfate_ST/Rhodanese-like"/>
</dbReference>
<name>A0A4Q8QG34_9FLAO</name>
<dbReference type="InterPro" id="IPR001763">
    <property type="entry name" value="Rhodanese-like_dom"/>
</dbReference>
<evidence type="ECO:0000259" key="1">
    <source>
        <dbReference type="PROSITE" id="PS50206"/>
    </source>
</evidence>
<dbReference type="SMART" id="SM00450">
    <property type="entry name" value="RHOD"/>
    <property type="match status" value="1"/>
</dbReference>
<dbReference type="PROSITE" id="PS50206">
    <property type="entry name" value="RHODANESE_3"/>
    <property type="match status" value="1"/>
</dbReference>